<organism evidence="2 3">
    <name type="scientific">Nepenthes gracilis</name>
    <name type="common">Slender pitcher plant</name>
    <dbReference type="NCBI Taxonomy" id="150966"/>
    <lineage>
        <taxon>Eukaryota</taxon>
        <taxon>Viridiplantae</taxon>
        <taxon>Streptophyta</taxon>
        <taxon>Embryophyta</taxon>
        <taxon>Tracheophyta</taxon>
        <taxon>Spermatophyta</taxon>
        <taxon>Magnoliopsida</taxon>
        <taxon>eudicotyledons</taxon>
        <taxon>Gunneridae</taxon>
        <taxon>Pentapetalae</taxon>
        <taxon>Caryophyllales</taxon>
        <taxon>Nepenthaceae</taxon>
        <taxon>Nepenthes</taxon>
    </lineage>
</organism>
<protein>
    <submittedName>
        <fullName evidence="2">Uncharacterized protein</fullName>
    </submittedName>
</protein>
<evidence type="ECO:0000256" key="1">
    <source>
        <dbReference type="SAM" id="MobiDB-lite"/>
    </source>
</evidence>
<gene>
    <name evidence="2" type="ORF">Nepgr_027668</name>
</gene>
<feature type="region of interest" description="Disordered" evidence="1">
    <location>
        <begin position="286"/>
        <end position="325"/>
    </location>
</feature>
<proteinExistence type="predicted"/>
<feature type="compositionally biased region" description="Polar residues" evidence="1">
    <location>
        <begin position="314"/>
        <end position="325"/>
    </location>
</feature>
<reference evidence="2" key="1">
    <citation type="submission" date="2023-05" db="EMBL/GenBank/DDBJ databases">
        <title>Nepenthes gracilis genome sequencing.</title>
        <authorList>
            <person name="Fukushima K."/>
        </authorList>
    </citation>
    <scope>NUCLEOTIDE SEQUENCE</scope>
    <source>
        <strain evidence="2">SING2019-196</strain>
    </source>
</reference>
<accession>A0AAD3TA86</accession>
<sequence>MLLNPIAKPLDEVVVERMETFDTSNFVLGIASLISSHSDTINEEPKPIVVLTDNHSMQISRVDHGINPAKSNFLGVNPICPREDPDKLHNLNISSLSEDLALRTDSQGKSSECPSSEQHSIELGCCPSGWNTSSSSNYPDSYRKSCNAKWSNIIDTTSGVSLSFPGEDNVVSAEVLLPLEENSLIESSADIKPTILLAEASMGPNFLDTISVIETCGPSSAVDESHLTQEDTIVVERSYTEEKVVGPSSDLTPAPKESSASPIGFNIGIITIGVEGSIRETLMATVSTPSLPQSPRVDRQERELTPSLDPMASSPHQSPSVPRQE</sequence>
<dbReference type="EMBL" id="BSYO01000030">
    <property type="protein sequence ID" value="GMH25825.1"/>
    <property type="molecule type" value="Genomic_DNA"/>
</dbReference>
<evidence type="ECO:0000313" key="3">
    <source>
        <dbReference type="Proteomes" id="UP001279734"/>
    </source>
</evidence>
<keyword evidence="3" id="KW-1185">Reference proteome</keyword>
<dbReference type="AlphaFoldDB" id="A0AAD3TA86"/>
<name>A0AAD3TA86_NEPGR</name>
<dbReference type="Proteomes" id="UP001279734">
    <property type="component" value="Unassembled WGS sequence"/>
</dbReference>
<evidence type="ECO:0000313" key="2">
    <source>
        <dbReference type="EMBL" id="GMH25825.1"/>
    </source>
</evidence>
<comment type="caution">
    <text evidence="2">The sequence shown here is derived from an EMBL/GenBank/DDBJ whole genome shotgun (WGS) entry which is preliminary data.</text>
</comment>